<evidence type="ECO:0000313" key="3">
    <source>
        <dbReference type="Proteomes" id="UP001283361"/>
    </source>
</evidence>
<feature type="region of interest" description="Disordered" evidence="1">
    <location>
        <begin position="42"/>
        <end position="67"/>
    </location>
</feature>
<dbReference type="EMBL" id="JAWDGP010000100">
    <property type="protein sequence ID" value="KAK3803708.1"/>
    <property type="molecule type" value="Genomic_DNA"/>
</dbReference>
<comment type="caution">
    <text evidence="2">The sequence shown here is derived from an EMBL/GenBank/DDBJ whole genome shotgun (WGS) entry which is preliminary data.</text>
</comment>
<proteinExistence type="predicted"/>
<dbReference type="Proteomes" id="UP001283361">
    <property type="component" value="Unassembled WGS sequence"/>
</dbReference>
<protein>
    <submittedName>
        <fullName evidence="2">Uncharacterized protein</fullName>
    </submittedName>
</protein>
<sequence>MSSRGPLEMTSEKASVATTLSVCVAENSLTVEKRREAARLVREADGREPRDGHAGRHGGSGREHMGRDKDELEQLLILGVGELVQIWNFSCTQWDAVLTTSETTVKPARLQERECSSSSRMSLKIQIESLWRSACFVRYKILEQVYLPFLRER</sequence>
<keyword evidence="3" id="KW-1185">Reference proteome</keyword>
<name>A0AAE1BCC6_9GAST</name>
<evidence type="ECO:0000313" key="2">
    <source>
        <dbReference type="EMBL" id="KAK3803708.1"/>
    </source>
</evidence>
<accession>A0AAE1BCC6</accession>
<dbReference type="AlphaFoldDB" id="A0AAE1BCC6"/>
<reference evidence="2" key="1">
    <citation type="journal article" date="2023" name="G3 (Bethesda)">
        <title>A reference genome for the long-term kleptoplast-retaining sea slug Elysia crispata morphotype clarki.</title>
        <authorList>
            <person name="Eastman K.E."/>
            <person name="Pendleton A.L."/>
            <person name="Shaikh M.A."/>
            <person name="Suttiyut T."/>
            <person name="Ogas R."/>
            <person name="Tomko P."/>
            <person name="Gavelis G."/>
            <person name="Widhalm J.R."/>
            <person name="Wisecaver J.H."/>
        </authorList>
    </citation>
    <scope>NUCLEOTIDE SEQUENCE</scope>
    <source>
        <strain evidence="2">ECLA1</strain>
    </source>
</reference>
<gene>
    <name evidence="2" type="ORF">RRG08_047672</name>
</gene>
<organism evidence="2 3">
    <name type="scientific">Elysia crispata</name>
    <name type="common">lettuce slug</name>
    <dbReference type="NCBI Taxonomy" id="231223"/>
    <lineage>
        <taxon>Eukaryota</taxon>
        <taxon>Metazoa</taxon>
        <taxon>Spiralia</taxon>
        <taxon>Lophotrochozoa</taxon>
        <taxon>Mollusca</taxon>
        <taxon>Gastropoda</taxon>
        <taxon>Heterobranchia</taxon>
        <taxon>Euthyneura</taxon>
        <taxon>Panpulmonata</taxon>
        <taxon>Sacoglossa</taxon>
        <taxon>Placobranchoidea</taxon>
        <taxon>Plakobranchidae</taxon>
        <taxon>Elysia</taxon>
    </lineage>
</organism>
<evidence type="ECO:0000256" key="1">
    <source>
        <dbReference type="SAM" id="MobiDB-lite"/>
    </source>
</evidence>